<feature type="non-terminal residue" evidence="1">
    <location>
        <position position="1"/>
    </location>
</feature>
<dbReference type="Pfam" id="PF14076">
    <property type="entry name" value="DUF4258"/>
    <property type="match status" value="1"/>
</dbReference>
<evidence type="ECO:0008006" key="2">
    <source>
        <dbReference type="Google" id="ProtNLM"/>
    </source>
</evidence>
<comment type="caution">
    <text evidence="1">The sequence shown here is derived from an EMBL/GenBank/DDBJ whole genome shotgun (WGS) entry which is preliminary data.</text>
</comment>
<reference evidence="1" key="1">
    <citation type="journal article" date="2015" name="Nature">
        <title>Complex archaea that bridge the gap between prokaryotes and eukaryotes.</title>
        <authorList>
            <person name="Spang A."/>
            <person name="Saw J.H."/>
            <person name="Jorgensen S.L."/>
            <person name="Zaremba-Niedzwiedzka K."/>
            <person name="Martijn J."/>
            <person name="Lind A.E."/>
            <person name="van Eijk R."/>
            <person name="Schleper C."/>
            <person name="Guy L."/>
            <person name="Ettema T.J."/>
        </authorList>
    </citation>
    <scope>NUCLEOTIDE SEQUENCE</scope>
</reference>
<evidence type="ECO:0000313" key="1">
    <source>
        <dbReference type="EMBL" id="KKK59461.1"/>
    </source>
</evidence>
<accession>A0A0F8ZHL5</accession>
<proteinExistence type="predicted"/>
<name>A0A0F8ZHL5_9ZZZZ</name>
<organism evidence="1">
    <name type="scientific">marine sediment metagenome</name>
    <dbReference type="NCBI Taxonomy" id="412755"/>
    <lineage>
        <taxon>unclassified sequences</taxon>
        <taxon>metagenomes</taxon>
        <taxon>ecological metagenomes</taxon>
    </lineage>
</organism>
<dbReference type="AlphaFoldDB" id="A0A0F8ZHL5"/>
<dbReference type="EMBL" id="LAZR01063469">
    <property type="protein sequence ID" value="KKK59461.1"/>
    <property type="molecule type" value="Genomic_DNA"/>
</dbReference>
<sequence>DDKRGHSCLVWGKTGEGRDLHLVCGFAGETVWVITIYEPHPEKWETPIKRRVIE</sequence>
<gene>
    <name evidence="1" type="ORF">LCGC14_3034140</name>
</gene>
<protein>
    <recommendedName>
        <fullName evidence="2">DUF4258 domain-containing protein</fullName>
    </recommendedName>
</protein>
<dbReference type="InterPro" id="IPR025354">
    <property type="entry name" value="DUF4258"/>
</dbReference>